<name>A0A836CFG4_9STRA</name>
<gene>
    <name evidence="1" type="ORF">JKP88DRAFT_194926</name>
</gene>
<keyword evidence="2" id="KW-1185">Reference proteome</keyword>
<comment type="caution">
    <text evidence="1">The sequence shown here is derived from an EMBL/GenBank/DDBJ whole genome shotgun (WGS) entry which is preliminary data.</text>
</comment>
<dbReference type="AlphaFoldDB" id="A0A836CFG4"/>
<evidence type="ECO:0000313" key="1">
    <source>
        <dbReference type="EMBL" id="KAG5184540.1"/>
    </source>
</evidence>
<proteinExistence type="predicted"/>
<dbReference type="EMBL" id="JAFCMP010000161">
    <property type="protein sequence ID" value="KAG5184540.1"/>
    <property type="molecule type" value="Genomic_DNA"/>
</dbReference>
<dbReference type="Proteomes" id="UP000664859">
    <property type="component" value="Unassembled WGS sequence"/>
</dbReference>
<dbReference type="OrthoDB" id="64113at2759"/>
<protein>
    <submittedName>
        <fullName evidence="1">Uncharacterized protein</fullName>
    </submittedName>
</protein>
<sequence>MDDRCSKFCEDASATRAPGKEIGTLRNFLQRNQEQRLTDKAQNHLLEAVRVHVTRAKQDGSEAALSAAFDLVKDALTMPFNIFGSKHKKSLLKWHEDLAGLSAAESDPEAPRPAVKTLQVVDVDADGYLTLMCLETGNTSNSVQVAKKSEQYRTIRKALNEHEVHVDVVEDQVLDVRIQEC</sequence>
<organism evidence="1 2">
    <name type="scientific">Tribonema minus</name>
    <dbReference type="NCBI Taxonomy" id="303371"/>
    <lineage>
        <taxon>Eukaryota</taxon>
        <taxon>Sar</taxon>
        <taxon>Stramenopiles</taxon>
        <taxon>Ochrophyta</taxon>
        <taxon>PX clade</taxon>
        <taxon>Xanthophyceae</taxon>
        <taxon>Tribonematales</taxon>
        <taxon>Tribonemataceae</taxon>
        <taxon>Tribonema</taxon>
    </lineage>
</organism>
<reference evidence="1" key="1">
    <citation type="submission" date="2021-02" db="EMBL/GenBank/DDBJ databases">
        <title>First Annotated Genome of the Yellow-green Alga Tribonema minus.</title>
        <authorList>
            <person name="Mahan K.M."/>
        </authorList>
    </citation>
    <scope>NUCLEOTIDE SEQUENCE</scope>
    <source>
        <strain evidence="1">UTEX B ZZ1240</strain>
    </source>
</reference>
<evidence type="ECO:0000313" key="2">
    <source>
        <dbReference type="Proteomes" id="UP000664859"/>
    </source>
</evidence>
<accession>A0A836CFG4</accession>